<accession>A0A7L9U2Q4</accession>
<keyword evidence="2" id="KW-1185">Reference proteome</keyword>
<dbReference type="EMBL" id="CP062941">
    <property type="protein sequence ID" value="QOL49258.1"/>
    <property type="molecule type" value="Genomic_DNA"/>
</dbReference>
<dbReference type="Proteomes" id="UP000593875">
    <property type="component" value="Chromosome"/>
</dbReference>
<dbReference type="RefSeq" id="WP_193686300.1">
    <property type="nucleotide sequence ID" value="NZ_CP062941.1"/>
</dbReference>
<protein>
    <submittedName>
        <fullName evidence="1">Uncharacterized protein</fullName>
    </submittedName>
</protein>
<evidence type="ECO:0000313" key="2">
    <source>
        <dbReference type="Proteomes" id="UP000593875"/>
    </source>
</evidence>
<name>A0A7L9U2Q4_9BURK</name>
<organism evidence="1 2">
    <name type="scientific">Massilia litorea</name>
    <dbReference type="NCBI Taxonomy" id="2769491"/>
    <lineage>
        <taxon>Bacteria</taxon>
        <taxon>Pseudomonadati</taxon>
        <taxon>Pseudomonadota</taxon>
        <taxon>Betaproteobacteria</taxon>
        <taxon>Burkholderiales</taxon>
        <taxon>Oxalobacteraceae</taxon>
        <taxon>Telluria group</taxon>
        <taxon>Massilia</taxon>
    </lineage>
</organism>
<proteinExistence type="predicted"/>
<gene>
    <name evidence="1" type="ORF">LPB04_20485</name>
</gene>
<reference evidence="1 2" key="1">
    <citation type="submission" date="2020-10" db="EMBL/GenBank/DDBJ databases">
        <title>Genome sequencing of Massilia sp. LPB0304.</title>
        <authorList>
            <person name="Kim J."/>
        </authorList>
    </citation>
    <scope>NUCLEOTIDE SEQUENCE [LARGE SCALE GENOMIC DNA]</scope>
    <source>
        <strain evidence="1 2">LPB0304</strain>
    </source>
</reference>
<evidence type="ECO:0000313" key="1">
    <source>
        <dbReference type="EMBL" id="QOL49258.1"/>
    </source>
</evidence>
<dbReference type="KEGG" id="mlir:LPB04_20485"/>
<sequence>MTKPAEHLPLTHHVAHSPPILSVPFDPRPALAGADEPAVDLKGHFNTL</sequence>
<dbReference type="AlphaFoldDB" id="A0A7L9U2Q4"/>